<gene>
    <name evidence="8" type="primary">106081607</name>
</gene>
<dbReference type="CDD" id="cd00190">
    <property type="entry name" value="Tryp_SPc"/>
    <property type="match status" value="1"/>
</dbReference>
<evidence type="ECO:0000313" key="9">
    <source>
        <dbReference type="Proteomes" id="UP000095300"/>
    </source>
</evidence>
<evidence type="ECO:0000256" key="3">
    <source>
        <dbReference type="ARBA" id="ARBA00022801"/>
    </source>
</evidence>
<proteinExistence type="inferred from homology"/>
<dbReference type="InterPro" id="IPR050430">
    <property type="entry name" value="Peptidase_S1"/>
</dbReference>
<dbReference type="PANTHER" id="PTHR24276:SF91">
    <property type="entry name" value="AT26814P-RELATED"/>
    <property type="match status" value="1"/>
</dbReference>
<accession>A0A1I8NPD5</accession>
<feature type="chain" id="PRO_5009325264" description="Peptidase S1 domain-containing protein" evidence="6">
    <location>
        <begin position="25"/>
        <end position="306"/>
    </location>
</feature>
<dbReference type="PANTHER" id="PTHR24276">
    <property type="entry name" value="POLYSERASE-RELATED"/>
    <property type="match status" value="1"/>
</dbReference>
<evidence type="ECO:0000256" key="2">
    <source>
        <dbReference type="ARBA" id="ARBA00022670"/>
    </source>
</evidence>
<dbReference type="STRING" id="35570.A0A1I8NPD5"/>
<dbReference type="SMART" id="SM00020">
    <property type="entry name" value="Tryp_SPc"/>
    <property type="match status" value="1"/>
</dbReference>
<keyword evidence="4" id="KW-0720">Serine protease</keyword>
<dbReference type="FunFam" id="2.40.10.10:FF:000068">
    <property type="entry name" value="transmembrane protease serine 2"/>
    <property type="match status" value="1"/>
</dbReference>
<evidence type="ECO:0000256" key="5">
    <source>
        <dbReference type="ARBA" id="ARBA00023157"/>
    </source>
</evidence>
<dbReference type="InterPro" id="IPR018114">
    <property type="entry name" value="TRYPSIN_HIS"/>
</dbReference>
<feature type="domain" description="Peptidase S1" evidence="7">
    <location>
        <begin position="18"/>
        <end position="275"/>
    </location>
</feature>
<name>A0A1I8NPD5_STOCA</name>
<dbReference type="VEuPathDB" id="VectorBase:SCAU000867"/>
<dbReference type="GO" id="GO:0004252">
    <property type="term" value="F:serine-type endopeptidase activity"/>
    <property type="evidence" value="ECO:0007669"/>
    <property type="project" value="InterPro"/>
</dbReference>
<keyword evidence="2" id="KW-0645">Protease</keyword>
<dbReference type="PRINTS" id="PR00722">
    <property type="entry name" value="CHYMOTRYPSIN"/>
</dbReference>
<sequence>MVNHLKIGLLGVLVIFCIIAGNEGKDQTYDEEEHDPDPEISINDAKYQASLRLVSLEKTKGYGHGHLCSGSIITQRVILTAAHCVVNASKTPPSDHNADEFVVVVGSGNLYDKADTLQYNVKKIVKHNSFDSKTYYNDIALLYLNDSIPWTWPTAKAISLNSKLVPEQTMCNATSWLREEDCKPTKLLSITVPIISHETCAYRHENVSESVICGGHELPPGEEEESCQGDAGGSLVCNGKLAGVVFRGDGMGRPNNPGIFTNVSYFYDWIVKTNGTFDYKNSAKGLSVSSAQILILLFSVLGYNLF</sequence>
<dbReference type="InterPro" id="IPR009003">
    <property type="entry name" value="Peptidase_S1_PA"/>
</dbReference>
<dbReference type="KEGG" id="scac:106081607"/>
<dbReference type="InterPro" id="IPR001314">
    <property type="entry name" value="Peptidase_S1A"/>
</dbReference>
<dbReference type="PROSITE" id="PS50240">
    <property type="entry name" value="TRYPSIN_DOM"/>
    <property type="match status" value="1"/>
</dbReference>
<dbReference type="Proteomes" id="UP000095300">
    <property type="component" value="Unassembled WGS sequence"/>
</dbReference>
<evidence type="ECO:0000259" key="7">
    <source>
        <dbReference type="PROSITE" id="PS50240"/>
    </source>
</evidence>
<protein>
    <recommendedName>
        <fullName evidence="7">Peptidase S1 domain-containing protein</fullName>
    </recommendedName>
</protein>
<dbReference type="EnsemblMetazoa" id="SCAU000867-RA">
    <property type="protein sequence ID" value="SCAU000867-PA"/>
    <property type="gene ID" value="SCAU000867"/>
</dbReference>
<reference evidence="8" key="1">
    <citation type="submission" date="2020-05" db="UniProtKB">
        <authorList>
            <consortium name="EnsemblMetazoa"/>
        </authorList>
    </citation>
    <scope>IDENTIFICATION</scope>
    <source>
        <strain evidence="8">USDA</strain>
    </source>
</reference>
<dbReference type="SUPFAM" id="SSF50494">
    <property type="entry name" value="Trypsin-like serine proteases"/>
    <property type="match status" value="1"/>
</dbReference>
<comment type="similarity">
    <text evidence="1">Belongs to the peptidase S1 family.</text>
</comment>
<evidence type="ECO:0000256" key="1">
    <source>
        <dbReference type="ARBA" id="ARBA00007664"/>
    </source>
</evidence>
<dbReference type="InterPro" id="IPR001254">
    <property type="entry name" value="Trypsin_dom"/>
</dbReference>
<evidence type="ECO:0000256" key="4">
    <source>
        <dbReference type="ARBA" id="ARBA00022825"/>
    </source>
</evidence>
<organism evidence="8 9">
    <name type="scientific">Stomoxys calcitrans</name>
    <name type="common">Stable fly</name>
    <name type="synonym">Conops calcitrans</name>
    <dbReference type="NCBI Taxonomy" id="35570"/>
    <lineage>
        <taxon>Eukaryota</taxon>
        <taxon>Metazoa</taxon>
        <taxon>Ecdysozoa</taxon>
        <taxon>Arthropoda</taxon>
        <taxon>Hexapoda</taxon>
        <taxon>Insecta</taxon>
        <taxon>Pterygota</taxon>
        <taxon>Neoptera</taxon>
        <taxon>Endopterygota</taxon>
        <taxon>Diptera</taxon>
        <taxon>Brachycera</taxon>
        <taxon>Muscomorpha</taxon>
        <taxon>Muscoidea</taxon>
        <taxon>Muscidae</taxon>
        <taxon>Stomoxys</taxon>
    </lineage>
</organism>
<feature type="signal peptide" evidence="6">
    <location>
        <begin position="1"/>
        <end position="24"/>
    </location>
</feature>
<dbReference type="Pfam" id="PF00089">
    <property type="entry name" value="Trypsin"/>
    <property type="match status" value="1"/>
</dbReference>
<dbReference type="Gene3D" id="2.40.10.10">
    <property type="entry name" value="Trypsin-like serine proteases"/>
    <property type="match status" value="1"/>
</dbReference>
<keyword evidence="6" id="KW-0732">Signal</keyword>
<dbReference type="OrthoDB" id="10059102at2759"/>
<dbReference type="GO" id="GO:0006508">
    <property type="term" value="P:proteolysis"/>
    <property type="evidence" value="ECO:0007669"/>
    <property type="project" value="UniProtKB-KW"/>
</dbReference>
<evidence type="ECO:0000313" key="8">
    <source>
        <dbReference type="EnsemblMetazoa" id="SCAU000867-PA"/>
    </source>
</evidence>
<keyword evidence="9" id="KW-1185">Reference proteome</keyword>
<dbReference type="PROSITE" id="PS00134">
    <property type="entry name" value="TRYPSIN_HIS"/>
    <property type="match status" value="1"/>
</dbReference>
<dbReference type="InterPro" id="IPR043504">
    <property type="entry name" value="Peptidase_S1_PA_chymotrypsin"/>
</dbReference>
<evidence type="ECO:0000256" key="6">
    <source>
        <dbReference type="SAM" id="SignalP"/>
    </source>
</evidence>
<keyword evidence="5" id="KW-1015">Disulfide bond</keyword>
<dbReference type="AlphaFoldDB" id="A0A1I8NPD5"/>
<keyword evidence="3" id="KW-0378">Hydrolase</keyword>